<protein>
    <submittedName>
        <fullName evidence="1">Uncharacterized protein</fullName>
    </submittedName>
</protein>
<sequence>MSGSRAAGVSLSQSLSTAMSKLSESNVRTLRKDTNNLAGAKKKIKQEACEEYLKEYKKFVNGEIYSVKHPVTKKALTREDRIDFIAEQCRKAFNMSLSGNKSRSKSKSDDEDIPYKNLKTPLTFKDIDKILEYPTRTALVKNKHLMSLFKKTKNLSTEQATELLEKYLEDPAITDANVLLYRKIKENIRENYVPNYNPFMLATTFNEYIKSTYYERANYSPTSIQLTREKVAAILNEAKKLFNEAIFYGDNNKTADDFKRNTKENYYKYYTIEFMLLQLKKHYKHRYIEEQAQSYLRLIDKLIEGNVNITDPDASISFEKSPDWSASPNDPILKAKYKTNKETELARIMYTGEEYTGSINDTDFYTMDEWKDMSLRKLKSVIVIPYKENGKMYANAYYVKSLYKAWYMAIKDDKPFLNPANRKAFSIEDEKNILDVIQDLYPGIKEPRYGATGGRSDISVTYTYDYIRTYFIKIHYLYSCQENYTGICKHLLLEIQFPSSFVYTDDNRPDDESVVPLAYNPTFLFDMINNLIRQNKVIGKNVPFKLAEPFKELSNLDRKITKTEYMRFFDKLRLMI</sequence>
<name>A0A7S9XGY6_9VIRU</name>
<accession>A0A7S9XGY6</accession>
<dbReference type="EMBL" id="MW030576">
    <property type="protein sequence ID" value="QPI16542.1"/>
    <property type="molecule type" value="Genomic_DNA"/>
</dbReference>
<proteinExistence type="predicted"/>
<organism evidence="1">
    <name type="scientific">Virus NIOZ-UU159</name>
    <dbReference type="NCBI Taxonomy" id="2763270"/>
    <lineage>
        <taxon>Viruses</taxon>
    </lineage>
</organism>
<gene>
    <name evidence="1" type="ORF">NIOZUU159_00030</name>
</gene>
<evidence type="ECO:0000313" key="1">
    <source>
        <dbReference type="EMBL" id="QPI16542.1"/>
    </source>
</evidence>
<reference evidence="1" key="1">
    <citation type="submission" date="2020-08" db="EMBL/GenBank/DDBJ databases">
        <title>Bridging the membrane lipid divide: bacteria of the FCB group superphylum have the potential to synthesize archaeal ether lipids.</title>
        <authorList>
            <person name="Villanueva L."/>
            <person name="von Meijenfeldt F.A.B."/>
            <person name="Westbye A.B."/>
            <person name="Yadav S."/>
            <person name="Hopmans E.C."/>
            <person name="Dutilh B.E."/>
            <person name="Sinninghe Damste J.S."/>
        </authorList>
    </citation>
    <scope>NUCLEOTIDE SEQUENCE</scope>
    <source>
        <strain evidence="1">NIOZ-UU159</strain>
    </source>
</reference>